<name>A0A1L3KIG0_9VIRU</name>
<proteinExistence type="predicted"/>
<evidence type="ECO:0000313" key="1">
    <source>
        <dbReference type="EMBL" id="APG77200.1"/>
    </source>
</evidence>
<dbReference type="EMBL" id="KX883575">
    <property type="protein sequence ID" value="APG77200.1"/>
    <property type="molecule type" value="Genomic_RNA"/>
</dbReference>
<sequence>MSTRSWLDVNLTTKVEDVSLTITKSPTLTGGTAVVLTLAGVTPGKSTYAFPDHSRLNKHIVETTVGSEGSKTNPVAKTGVKLTSDLISQEEGCCTTSSALIVFDVGCRYNLVAGNDGTRLDTAIAEFRAFVQTTAFADAVKAGTVPAV</sequence>
<organism evidence="1">
    <name type="scientific">Hubei levi-like virus 9</name>
    <dbReference type="NCBI Taxonomy" id="1922921"/>
    <lineage>
        <taxon>Viruses</taxon>
        <taxon>Riboviria</taxon>
    </lineage>
</organism>
<accession>A0A1L3KIG0</accession>
<reference evidence="1" key="1">
    <citation type="journal article" date="2016" name="Nature">
        <title>Redefining the invertebrate RNA virosphere.</title>
        <authorList>
            <person name="Shi M."/>
            <person name="Lin X.D."/>
            <person name="Tian J.H."/>
            <person name="Chen L.J."/>
            <person name="Chen X."/>
            <person name="Li C.X."/>
            <person name="Qin X.C."/>
            <person name="Li J."/>
            <person name="Cao J.P."/>
            <person name="Eden J.S."/>
            <person name="Buchmann J."/>
            <person name="Wang W."/>
            <person name="Xu J."/>
            <person name="Holmes E.C."/>
            <person name="Zhang Y.Z."/>
        </authorList>
    </citation>
    <scope>NUCLEOTIDE SEQUENCE</scope>
    <source>
        <strain evidence="1">WGML141493</strain>
    </source>
</reference>
<protein>
    <recommendedName>
        <fullName evidence="2">Capsid protein</fullName>
    </recommendedName>
</protein>
<evidence type="ECO:0008006" key="2">
    <source>
        <dbReference type="Google" id="ProtNLM"/>
    </source>
</evidence>